<feature type="DNA-binding region" description="OmpR/PhoB-type" evidence="5">
    <location>
        <begin position="1"/>
        <end position="100"/>
    </location>
</feature>
<keyword evidence="4" id="KW-0804">Transcription</keyword>
<dbReference type="InterPro" id="IPR001867">
    <property type="entry name" value="OmpR/PhoB-type_DNA-bd"/>
</dbReference>
<evidence type="ECO:0000259" key="6">
    <source>
        <dbReference type="PROSITE" id="PS51755"/>
    </source>
</evidence>
<reference evidence="7 8" key="1">
    <citation type="submission" date="2018-06" db="EMBL/GenBank/DDBJ databases">
        <authorList>
            <consortium name="Pathogen Informatics"/>
            <person name="Doyle S."/>
        </authorList>
    </citation>
    <scope>NUCLEOTIDE SEQUENCE [LARGE SCALE GENOMIC DNA]</scope>
    <source>
        <strain evidence="7 8">NCTC1934</strain>
    </source>
</reference>
<dbReference type="SUPFAM" id="SSF52540">
    <property type="entry name" value="P-loop containing nucleoside triphosphate hydrolases"/>
    <property type="match status" value="1"/>
</dbReference>
<keyword evidence="8" id="KW-1185">Reference proteome</keyword>
<dbReference type="GO" id="GO:0000160">
    <property type="term" value="P:phosphorelay signal transduction system"/>
    <property type="evidence" value="ECO:0007669"/>
    <property type="project" value="InterPro"/>
</dbReference>
<dbReference type="OrthoDB" id="134712at2"/>
<accession>A0A378YLW6</accession>
<evidence type="ECO:0000256" key="4">
    <source>
        <dbReference type="ARBA" id="ARBA00023163"/>
    </source>
</evidence>
<keyword evidence="3 5" id="KW-0238">DNA-binding</keyword>
<evidence type="ECO:0000256" key="1">
    <source>
        <dbReference type="ARBA" id="ARBA00005820"/>
    </source>
</evidence>
<dbReference type="SUPFAM" id="SSF46894">
    <property type="entry name" value="C-terminal effector domain of the bipartite response regulators"/>
    <property type="match status" value="1"/>
</dbReference>
<dbReference type="InterPro" id="IPR016032">
    <property type="entry name" value="Sig_transdc_resp-reg_C-effctor"/>
</dbReference>
<dbReference type="SMART" id="SM01043">
    <property type="entry name" value="BTAD"/>
    <property type="match status" value="1"/>
</dbReference>
<evidence type="ECO:0000256" key="5">
    <source>
        <dbReference type="PROSITE-ProRule" id="PRU01091"/>
    </source>
</evidence>
<organism evidence="7 8">
    <name type="scientific">Nocardia otitidiscaviarum</name>
    <dbReference type="NCBI Taxonomy" id="1823"/>
    <lineage>
        <taxon>Bacteria</taxon>
        <taxon>Bacillati</taxon>
        <taxon>Actinomycetota</taxon>
        <taxon>Actinomycetes</taxon>
        <taxon>Mycobacteriales</taxon>
        <taxon>Nocardiaceae</taxon>
        <taxon>Nocardia</taxon>
    </lineage>
</organism>
<evidence type="ECO:0000256" key="2">
    <source>
        <dbReference type="ARBA" id="ARBA00023015"/>
    </source>
</evidence>
<keyword evidence="2" id="KW-0805">Transcription regulation</keyword>
<dbReference type="GO" id="GO:0003677">
    <property type="term" value="F:DNA binding"/>
    <property type="evidence" value="ECO:0007669"/>
    <property type="project" value="UniProtKB-UniRule"/>
</dbReference>
<dbReference type="InterPro" id="IPR036388">
    <property type="entry name" value="WH-like_DNA-bd_sf"/>
</dbReference>
<dbReference type="SUPFAM" id="SSF48452">
    <property type="entry name" value="TPR-like"/>
    <property type="match status" value="1"/>
</dbReference>
<evidence type="ECO:0000313" key="7">
    <source>
        <dbReference type="EMBL" id="SUA77497.1"/>
    </source>
</evidence>
<dbReference type="Proteomes" id="UP000255467">
    <property type="component" value="Unassembled WGS sequence"/>
</dbReference>
<evidence type="ECO:0000256" key="3">
    <source>
        <dbReference type="ARBA" id="ARBA00023125"/>
    </source>
</evidence>
<dbReference type="InterPro" id="IPR041664">
    <property type="entry name" value="AAA_16"/>
</dbReference>
<dbReference type="Pfam" id="PF13191">
    <property type="entry name" value="AAA_16"/>
    <property type="match status" value="1"/>
</dbReference>
<dbReference type="InterPro" id="IPR005158">
    <property type="entry name" value="BTAD"/>
</dbReference>
<proteinExistence type="inferred from homology"/>
<dbReference type="AlphaFoldDB" id="A0A378YLW6"/>
<dbReference type="PROSITE" id="PS51755">
    <property type="entry name" value="OMPR_PHOB"/>
    <property type="match status" value="1"/>
</dbReference>
<dbReference type="InterPro" id="IPR011990">
    <property type="entry name" value="TPR-like_helical_dom_sf"/>
</dbReference>
<dbReference type="PANTHER" id="PTHR35807">
    <property type="entry name" value="TRANSCRIPTIONAL REGULATOR REDD-RELATED"/>
    <property type="match status" value="1"/>
</dbReference>
<comment type="similarity">
    <text evidence="1">Belongs to the AfsR/DnrI/RedD regulatory family.</text>
</comment>
<protein>
    <submittedName>
        <fullName evidence="7">Probable regulatory protein embR</fullName>
    </submittedName>
</protein>
<dbReference type="InterPro" id="IPR051677">
    <property type="entry name" value="AfsR-DnrI-RedD_regulator"/>
</dbReference>
<dbReference type="CDD" id="cd15831">
    <property type="entry name" value="BTAD"/>
    <property type="match status" value="1"/>
</dbReference>
<dbReference type="GO" id="GO:0006355">
    <property type="term" value="P:regulation of DNA-templated transcription"/>
    <property type="evidence" value="ECO:0007669"/>
    <property type="project" value="InterPro"/>
</dbReference>
<dbReference type="PANTHER" id="PTHR35807:SF1">
    <property type="entry name" value="TRANSCRIPTIONAL REGULATOR REDD"/>
    <property type="match status" value="1"/>
</dbReference>
<dbReference type="SMART" id="SM00862">
    <property type="entry name" value="Trans_reg_C"/>
    <property type="match status" value="1"/>
</dbReference>
<feature type="domain" description="OmpR/PhoB-type" evidence="6">
    <location>
        <begin position="1"/>
        <end position="100"/>
    </location>
</feature>
<dbReference type="STRING" id="1406858.GCA_000710895_04869"/>
<evidence type="ECO:0000313" key="8">
    <source>
        <dbReference type="Proteomes" id="UP000255467"/>
    </source>
</evidence>
<dbReference type="RefSeq" id="WP_063821446.1">
    <property type="nucleotide sequence ID" value="NZ_UGRY01000002.1"/>
</dbReference>
<dbReference type="EMBL" id="UGRY01000002">
    <property type="protein sequence ID" value="SUA77497.1"/>
    <property type="molecule type" value="Genomic_DNA"/>
</dbReference>
<dbReference type="Pfam" id="PF00486">
    <property type="entry name" value="Trans_reg_C"/>
    <property type="match status" value="1"/>
</dbReference>
<sequence>MAGPHVRVLGPLHMSIDGREVPLGTPMQRAVLGRLIVARGQAVSTERLIEDLWAGSPPPKAATVLQVHIHNLRRLFEPDRPRRAPSRFIVSESSGYALHLPPDAVDAWHFEELLRAHQELLNDADQRADTRDRSHLLENALACWNGPALEAFTDTEWAVAEANRLTDLRLTAAELDARAKLDLQRPGDVVIELRQLFDEHPGREEIARLLALAQYQLGQQLEALATIRRCREFLGEEFGVDPGPGLRALETAILNHASNLTGAAELPSSATVPDETGTDRENGCATDYSSALAQVIASAETARGGRLRLVWVAGEAGFGKTTFAESVLARLRGNAWTVAAGSCPEVDGAPMAWAWSEVVAGLAATAAPEPATDPFTLSRTVTRLCATAAMPVALLLEDLHRADTATLQVLRQVTSWLRDEPVLILVTLRRSEGGPDTHATTAALAQHTAAWLELTGLDRTGTRSVALAAGLTALDDAGLDRMHRRTGGNPLFVRESARLLAAGGDPDAVPDAVRELVDSRIARLPFGVAEVLRQLSVWGDEVELSRLAPAAGIPEDALIDMVTAAESVGLVRTDRAGRIRFEHSLIRDTIYRGIPSLRRARMHWSALEILERRRRDGPAAADPLLLARHAVLGASAETARHAIDRVRAAARHCMDHGMRSAAVELSHSVIELHELAGHDGEHADRRDRTALLDAHCALVTALADNGSQRDARAARDRALELAERIGGDEPVIRALTCWRAPVIWPVREWRESSAHIFEALWRVLDSASGAERVRLLLAAAFEIDAENRESYHHLSTQALESARTLGDPELLCAAVNAVTFMDYDYGPEYAALTAELEAVATAAGLPEYQAVAHHLRFRSAFAAGELAEADRHAALAVELADEGQLRPLLDIACCAAAGMELLRGDLERAEQLYGEFRTRITDSGLTNAAEAALAGRVALAWARADLSGLVGELAHAYAALPDVLSHIYAIALVHGGDRDAARGVYDGAKPPQDGIYPITMSVFRAAAAIQFDDADTIREMYDYLVPHAGKIVGLEMGVVTFGPVEAVLASLAIALDDHEAARAHATRARAVLDRARTELRAVSPPRVDDRATGCRTRTT</sequence>
<dbReference type="Gene3D" id="1.10.10.10">
    <property type="entry name" value="Winged helix-like DNA-binding domain superfamily/Winged helix DNA-binding domain"/>
    <property type="match status" value="1"/>
</dbReference>
<dbReference type="InterPro" id="IPR027417">
    <property type="entry name" value="P-loop_NTPase"/>
</dbReference>
<gene>
    <name evidence="7" type="primary">embR_6</name>
    <name evidence="7" type="ORF">NCTC1934_03052</name>
</gene>
<dbReference type="Pfam" id="PF03704">
    <property type="entry name" value="BTAD"/>
    <property type="match status" value="1"/>
</dbReference>
<dbReference type="Gene3D" id="1.25.40.10">
    <property type="entry name" value="Tetratricopeptide repeat domain"/>
    <property type="match status" value="1"/>
</dbReference>
<name>A0A378YLW6_9NOCA</name>